<dbReference type="PANTHER" id="PTHR43792">
    <property type="entry name" value="GNAT FAMILY, PUTATIVE (AFU_ORTHOLOGUE AFUA_3G00765)-RELATED-RELATED"/>
    <property type="match status" value="1"/>
</dbReference>
<dbReference type="PROSITE" id="PS51186">
    <property type="entry name" value="GNAT"/>
    <property type="match status" value="1"/>
</dbReference>
<evidence type="ECO:0000259" key="2">
    <source>
        <dbReference type="PROSITE" id="PS51186"/>
    </source>
</evidence>
<comment type="caution">
    <text evidence="3">The sequence shown here is derived from an EMBL/GenBank/DDBJ whole genome shotgun (WGS) entry which is preliminary data.</text>
</comment>
<dbReference type="Proteomes" id="UP000306753">
    <property type="component" value="Unassembled WGS sequence"/>
</dbReference>
<dbReference type="AlphaFoldDB" id="A0A5R9Q8P9"/>
<dbReference type="InterPro" id="IPR000182">
    <property type="entry name" value="GNAT_dom"/>
</dbReference>
<accession>A0A5R9Q8P9</accession>
<dbReference type="InterPro" id="IPR016181">
    <property type="entry name" value="Acyl_CoA_acyltransferase"/>
</dbReference>
<name>A0A5R9Q8P9_9GAMM</name>
<dbReference type="Pfam" id="PF13302">
    <property type="entry name" value="Acetyltransf_3"/>
    <property type="match status" value="1"/>
</dbReference>
<organism evidence="3 4">
    <name type="scientific">Stutzerimonas nosocomialis</name>
    <dbReference type="NCBI Taxonomy" id="1056496"/>
    <lineage>
        <taxon>Bacteria</taxon>
        <taxon>Pseudomonadati</taxon>
        <taxon>Pseudomonadota</taxon>
        <taxon>Gammaproteobacteria</taxon>
        <taxon>Pseudomonadales</taxon>
        <taxon>Pseudomonadaceae</taxon>
        <taxon>Stutzerimonas</taxon>
    </lineage>
</organism>
<protein>
    <recommendedName>
        <fullName evidence="2">N-acetyltransferase domain-containing protein</fullName>
    </recommendedName>
</protein>
<evidence type="ECO:0000313" key="4">
    <source>
        <dbReference type="Proteomes" id="UP000306753"/>
    </source>
</evidence>
<dbReference type="InterPro" id="IPR051531">
    <property type="entry name" value="N-acetyltransferase"/>
</dbReference>
<dbReference type="GO" id="GO:0016747">
    <property type="term" value="F:acyltransferase activity, transferring groups other than amino-acyl groups"/>
    <property type="evidence" value="ECO:0007669"/>
    <property type="project" value="InterPro"/>
</dbReference>
<evidence type="ECO:0000256" key="1">
    <source>
        <dbReference type="SAM" id="MobiDB-lite"/>
    </source>
</evidence>
<reference evidence="3 4" key="1">
    <citation type="journal article" date="2017" name="Eur. J. Clin. Microbiol. Infect. Dis.">
        <title>Uncommonly isolated clinical Pseudomonas: identification and phylogenetic assignation.</title>
        <authorList>
            <person name="Mulet M."/>
            <person name="Gomila M."/>
            <person name="Ramirez A."/>
            <person name="Cardew S."/>
            <person name="Moore E.R."/>
            <person name="Lalucat J."/>
            <person name="Garcia-Valdes E."/>
        </authorList>
    </citation>
    <scope>NUCLEOTIDE SEQUENCE [LARGE SCALE GENOMIC DNA]</scope>
    <source>
        <strain evidence="3 4">SD129</strain>
    </source>
</reference>
<gene>
    <name evidence="3" type="ORF">DN820_20840</name>
</gene>
<dbReference type="SUPFAM" id="SSF55729">
    <property type="entry name" value="Acyl-CoA N-acyltransferases (Nat)"/>
    <property type="match status" value="1"/>
</dbReference>
<dbReference type="EMBL" id="QLAG01000042">
    <property type="protein sequence ID" value="TLX61529.1"/>
    <property type="molecule type" value="Genomic_DNA"/>
</dbReference>
<feature type="region of interest" description="Disordered" evidence="1">
    <location>
        <begin position="84"/>
        <end position="104"/>
    </location>
</feature>
<proteinExistence type="predicted"/>
<dbReference type="Gene3D" id="3.40.630.30">
    <property type="match status" value="1"/>
</dbReference>
<sequence>MGTAHWGRGYATEAAAVLVAYGFADLKLQRIWAECFKRNLASARVLEKLGMRYEGCLRGEFKKHGVFEDMLRYGLLADEWNRAQVSSDRPRPGCETGSAAHRDL</sequence>
<evidence type="ECO:0000313" key="3">
    <source>
        <dbReference type="EMBL" id="TLX61529.1"/>
    </source>
</evidence>
<keyword evidence="4" id="KW-1185">Reference proteome</keyword>
<feature type="domain" description="N-acetyltransferase" evidence="2">
    <location>
        <begin position="1"/>
        <end position="78"/>
    </location>
</feature>